<organism evidence="1 2">
    <name type="scientific">Trichoglossum hirsutum</name>
    <dbReference type="NCBI Taxonomy" id="265104"/>
    <lineage>
        <taxon>Eukaryota</taxon>
        <taxon>Fungi</taxon>
        <taxon>Dikarya</taxon>
        <taxon>Ascomycota</taxon>
        <taxon>Pezizomycotina</taxon>
        <taxon>Geoglossomycetes</taxon>
        <taxon>Geoglossales</taxon>
        <taxon>Geoglossaceae</taxon>
        <taxon>Trichoglossum</taxon>
    </lineage>
</organism>
<name>A0A9P8IEK3_9PEZI</name>
<keyword evidence="2" id="KW-1185">Reference proteome</keyword>
<comment type="caution">
    <text evidence="1">The sequence shown here is derived from an EMBL/GenBank/DDBJ whole genome shotgun (WGS) entry which is preliminary data.</text>
</comment>
<proteinExistence type="predicted"/>
<dbReference type="EMBL" id="JAGHQM010002592">
    <property type="protein sequence ID" value="KAH0548437.1"/>
    <property type="molecule type" value="Genomic_DNA"/>
</dbReference>
<reference evidence="1" key="1">
    <citation type="submission" date="2021-03" db="EMBL/GenBank/DDBJ databases">
        <title>Comparative genomics and phylogenomic investigation of the class Geoglossomycetes provide insights into ecological specialization and systematics.</title>
        <authorList>
            <person name="Melie T."/>
            <person name="Pirro S."/>
            <person name="Miller A.N."/>
            <person name="Quandt A."/>
        </authorList>
    </citation>
    <scope>NUCLEOTIDE SEQUENCE</scope>
    <source>
        <strain evidence="1">CAQ_001_2017</strain>
    </source>
</reference>
<evidence type="ECO:0000313" key="1">
    <source>
        <dbReference type="EMBL" id="KAH0548437.1"/>
    </source>
</evidence>
<feature type="non-terminal residue" evidence="1">
    <location>
        <position position="153"/>
    </location>
</feature>
<sequence length="153" mass="17608">MARKKTLYQKADNEDEEAPGLTEAEFYEKLKDPKILYYEIAELIQQAKNFRAFSENYCEQLVKVKQALQCSETASGTPALSEVENKLRDNADAYPTEDLKIIYMAGRVSDDTLALISPCLRAMNRHAYKTINELYEHLEELYGNLNKECNARQ</sequence>
<evidence type="ECO:0000313" key="2">
    <source>
        <dbReference type="Proteomes" id="UP000750711"/>
    </source>
</evidence>
<gene>
    <name evidence="1" type="ORF">GP486_007949</name>
</gene>
<dbReference type="Proteomes" id="UP000750711">
    <property type="component" value="Unassembled WGS sequence"/>
</dbReference>
<dbReference type="AlphaFoldDB" id="A0A9P8IEK3"/>
<protein>
    <submittedName>
        <fullName evidence="1">Uncharacterized protein</fullName>
    </submittedName>
</protein>
<accession>A0A9P8IEK3</accession>